<dbReference type="KEGG" id="vg:8746534"/>
<name>D2XAU3_GBMV</name>
<dbReference type="Proteomes" id="UP000029780">
    <property type="component" value="Segment"/>
</dbReference>
<organism evidence="1 2">
    <name type="scientific">Marseillevirus marseillevirus</name>
    <name type="common">GBM</name>
    <dbReference type="NCBI Taxonomy" id="694581"/>
    <lineage>
        <taxon>Viruses</taxon>
        <taxon>Varidnaviria</taxon>
        <taxon>Bamfordvirae</taxon>
        <taxon>Nucleocytoviricota</taxon>
        <taxon>Megaviricetes</taxon>
        <taxon>Pimascovirales</taxon>
        <taxon>Pimascovirales incertae sedis</taxon>
        <taxon>Marseilleviridae</taxon>
        <taxon>Marseillevirus</taxon>
        <taxon>Marseillevirus massiliense</taxon>
    </lineage>
</organism>
<keyword evidence="2" id="KW-1185">Reference proteome</keyword>
<sequence length="117" mass="12934">MFSWLFQGKKVVHREHLPSQEGPLQEKGDDKNFPKDGFFIGSFLKAGDSFGCDGQNFTVVFQTGSDIFCLSEKGVATIKDISCVEQIEPMGGLSRLSQTLGMTSLYCLFDKNGSFHP</sequence>
<protein>
    <submittedName>
        <fullName evidence="1">Uncharacterized protein</fullName>
    </submittedName>
</protein>
<proteinExistence type="predicted"/>
<dbReference type="RefSeq" id="YP_003407032.1">
    <property type="nucleotide sequence ID" value="NC_013756.1"/>
</dbReference>
<dbReference type="GeneID" id="8746534"/>
<reference evidence="1 2" key="1">
    <citation type="journal article" date="2009" name="Proc. Natl. Acad. Sci. U.S.A.">
        <title>Giant Marseillevirus highlights the role of amoebae as a melting pot in emergence of chimeric microorganisms.</title>
        <authorList>
            <person name="Boyer M."/>
            <person name="Yutin N."/>
            <person name="Pagnier I."/>
            <person name="Barrassi L."/>
            <person name="Fournous G."/>
            <person name="Espinosa L."/>
            <person name="Robert C."/>
            <person name="Azza S."/>
            <person name="Sun S."/>
            <person name="Rossmann M.G."/>
            <person name="Suzan-Monti M."/>
            <person name="La Scola B."/>
            <person name="Koonin E.V."/>
            <person name="Raoult D."/>
        </authorList>
    </citation>
    <scope>NUCLEOTIDE SEQUENCE [LARGE SCALE GENOMIC DNA]</scope>
    <source>
        <strain evidence="1 2">T19</strain>
    </source>
</reference>
<dbReference type="EMBL" id="GU071086">
    <property type="protein sequence ID" value="ADB04070.1"/>
    <property type="molecule type" value="Genomic_DNA"/>
</dbReference>
<evidence type="ECO:0000313" key="2">
    <source>
        <dbReference type="Proteomes" id="UP000029780"/>
    </source>
</evidence>
<gene>
    <name evidence="1" type="ORF">MAR_ORF297</name>
</gene>
<organismHost>
    <name type="scientific">Acanthamoeba</name>
    <dbReference type="NCBI Taxonomy" id="5754"/>
</organismHost>
<accession>D2XAU3</accession>
<evidence type="ECO:0000313" key="1">
    <source>
        <dbReference type="EMBL" id="ADB04070.1"/>
    </source>
</evidence>